<comment type="caution">
    <text evidence="1">The sequence shown here is derived from an EMBL/GenBank/DDBJ whole genome shotgun (WGS) entry which is preliminary data.</text>
</comment>
<dbReference type="OrthoDB" id="10527210at2759"/>
<dbReference type="EMBL" id="REGN01001210">
    <property type="protein sequence ID" value="RNA36230.1"/>
    <property type="molecule type" value="Genomic_DNA"/>
</dbReference>
<evidence type="ECO:0000313" key="1">
    <source>
        <dbReference type="EMBL" id="RNA36230.1"/>
    </source>
</evidence>
<evidence type="ECO:0000313" key="2">
    <source>
        <dbReference type="Proteomes" id="UP000276133"/>
    </source>
</evidence>
<name>A0A3M7SKR5_BRAPC</name>
<dbReference type="AlphaFoldDB" id="A0A3M7SKR5"/>
<reference evidence="1 2" key="1">
    <citation type="journal article" date="2018" name="Sci. Rep.">
        <title>Genomic signatures of local adaptation to the degree of environmental predictability in rotifers.</title>
        <authorList>
            <person name="Franch-Gras L."/>
            <person name="Hahn C."/>
            <person name="Garcia-Roger E.M."/>
            <person name="Carmona M.J."/>
            <person name="Serra M."/>
            <person name="Gomez A."/>
        </authorList>
    </citation>
    <scope>NUCLEOTIDE SEQUENCE [LARGE SCALE GENOMIC DNA]</scope>
    <source>
        <strain evidence="1">HYR1</strain>
    </source>
</reference>
<proteinExistence type="predicted"/>
<gene>
    <name evidence="1" type="ORF">BpHYR1_049127</name>
</gene>
<sequence length="259" mass="28995">MTNNKQELSSFIKSETSSNKYSFNGSGSKRLSFIDKGKSWAKQLIKSNRIPNSPSLTAHKSFESCDSGIDVNSYSSNSSKISTSSSCSFITSFQSETPSTSLSNSNSSYLVSPVDESGYLVPIMSKPMVKKLPFRKASNSQLIRSFSTRSAYSTQHNNNQNVLTNRATICEEIRYNDADFCIRCNSRLNIRKGDSAFSFNQPVNPQLKSIKDFSGSINFFLKCKLHNTKIMFYKSKKLREILSLNEGLSLSDQSESVRF</sequence>
<accession>A0A3M7SKR5</accession>
<keyword evidence="2" id="KW-1185">Reference proteome</keyword>
<organism evidence="1 2">
    <name type="scientific">Brachionus plicatilis</name>
    <name type="common">Marine rotifer</name>
    <name type="synonym">Brachionus muelleri</name>
    <dbReference type="NCBI Taxonomy" id="10195"/>
    <lineage>
        <taxon>Eukaryota</taxon>
        <taxon>Metazoa</taxon>
        <taxon>Spiralia</taxon>
        <taxon>Gnathifera</taxon>
        <taxon>Rotifera</taxon>
        <taxon>Eurotatoria</taxon>
        <taxon>Monogononta</taxon>
        <taxon>Pseudotrocha</taxon>
        <taxon>Ploima</taxon>
        <taxon>Brachionidae</taxon>
        <taxon>Brachionus</taxon>
    </lineage>
</organism>
<dbReference type="Proteomes" id="UP000276133">
    <property type="component" value="Unassembled WGS sequence"/>
</dbReference>
<protein>
    <submittedName>
        <fullName evidence="1">Uncharacterized protein</fullName>
    </submittedName>
</protein>